<accession>A0ABU4HN95</accession>
<gene>
    <name evidence="1" type="ORF">R7226_10535</name>
</gene>
<evidence type="ECO:0000313" key="2">
    <source>
        <dbReference type="Proteomes" id="UP001284601"/>
    </source>
</evidence>
<reference evidence="2" key="1">
    <citation type="submission" date="2023-07" db="EMBL/GenBank/DDBJ databases">
        <title>Conexibacter stalactiti sp. nov., isolated from stalactites in a lava cave and emended description of the genus Conexibacter.</title>
        <authorList>
            <person name="Lee S.D."/>
        </authorList>
    </citation>
    <scope>NUCLEOTIDE SEQUENCE [LARGE SCALE GENOMIC DNA]</scope>
    <source>
        <strain evidence="2">KCTC 39840</strain>
    </source>
</reference>
<dbReference type="Pfam" id="PF11071">
    <property type="entry name" value="Nuc_deoxyri_tr3"/>
    <property type="match status" value="1"/>
</dbReference>
<dbReference type="NCBIfam" id="TIGR03646">
    <property type="entry name" value="YtoQ_fam"/>
    <property type="match status" value="1"/>
</dbReference>
<organism evidence="1 2">
    <name type="scientific">Conexibacter stalactiti</name>
    <dbReference type="NCBI Taxonomy" id="1940611"/>
    <lineage>
        <taxon>Bacteria</taxon>
        <taxon>Bacillati</taxon>
        <taxon>Actinomycetota</taxon>
        <taxon>Thermoleophilia</taxon>
        <taxon>Solirubrobacterales</taxon>
        <taxon>Conexibacteraceae</taxon>
        <taxon>Conexibacter</taxon>
    </lineage>
</organism>
<keyword evidence="2" id="KW-1185">Reference proteome</keyword>
<name>A0ABU4HN95_9ACTN</name>
<comment type="caution">
    <text evidence="1">The sequence shown here is derived from an EMBL/GenBank/DDBJ whole genome shotgun (WGS) entry which is preliminary data.</text>
</comment>
<dbReference type="EMBL" id="JAWSTH010000022">
    <property type="protein sequence ID" value="MDW5594776.1"/>
    <property type="molecule type" value="Genomic_DNA"/>
</dbReference>
<protein>
    <submittedName>
        <fullName evidence="1">YtoQ family protein</fullName>
    </submittedName>
</protein>
<proteinExistence type="predicted"/>
<dbReference type="InterPro" id="IPR019884">
    <property type="entry name" value="YtoQ_family_protein"/>
</dbReference>
<sequence>MPWHVYLSGEIHSDWRLRIANAILDEDLDVELSAPVTNHANSDGGGVAILGEQPSDYWRDHVGAGLNAIRTRTLIEQSDVVVVRFGDEYKQWNAAFDAGYAAALGKPLITLHPEQHDHALKEVDRAALAVAREPEQIVDVLRYVLNGKLPKRR</sequence>
<evidence type="ECO:0000313" key="1">
    <source>
        <dbReference type="EMBL" id="MDW5594776.1"/>
    </source>
</evidence>
<dbReference type="Proteomes" id="UP001284601">
    <property type="component" value="Unassembled WGS sequence"/>
</dbReference>
<dbReference type="RefSeq" id="WP_318597088.1">
    <property type="nucleotide sequence ID" value="NZ_JAWSTH010000022.1"/>
</dbReference>
<dbReference type="Gene3D" id="3.40.50.450">
    <property type="match status" value="1"/>
</dbReference>